<reference evidence="1 2" key="1">
    <citation type="submission" date="2020-10" db="EMBL/GenBank/DDBJ databases">
        <title>Janibacter indicus TT2 genome sequence.</title>
        <authorList>
            <person name="Lee K."/>
            <person name="Ganzorig M."/>
        </authorList>
    </citation>
    <scope>NUCLEOTIDE SEQUENCE [LARGE SCALE GENOMIC DNA]</scope>
    <source>
        <strain evidence="1 2">TT2</strain>
    </source>
</reference>
<proteinExistence type="predicted"/>
<dbReference type="EMBL" id="CP062789">
    <property type="protein sequence ID" value="QOK21381.1"/>
    <property type="molecule type" value="Genomic_DNA"/>
</dbReference>
<gene>
    <name evidence="1" type="ORF">IGS73_09325</name>
</gene>
<dbReference type="AlphaFoldDB" id="A0A7L9IVH3"/>
<evidence type="ECO:0000313" key="2">
    <source>
        <dbReference type="Proteomes" id="UP000593998"/>
    </source>
</evidence>
<sequence>MQPDETVREFAARLLEQHGPPPQHVVDMVHDLQRQAAAKRRSDSPEP</sequence>
<organism evidence="1 2">
    <name type="scientific">Janibacter indicus</name>
    <dbReference type="NCBI Taxonomy" id="857417"/>
    <lineage>
        <taxon>Bacteria</taxon>
        <taxon>Bacillati</taxon>
        <taxon>Actinomycetota</taxon>
        <taxon>Actinomycetes</taxon>
        <taxon>Micrococcales</taxon>
        <taxon>Intrasporangiaceae</taxon>
        <taxon>Janibacter</taxon>
    </lineage>
</organism>
<evidence type="ECO:0000313" key="1">
    <source>
        <dbReference type="EMBL" id="QOK21381.1"/>
    </source>
</evidence>
<protein>
    <submittedName>
        <fullName evidence="1">Uncharacterized protein</fullName>
    </submittedName>
</protein>
<dbReference type="Proteomes" id="UP000593998">
    <property type="component" value="Chromosome"/>
</dbReference>
<accession>A0A7L9IVH3</accession>
<name>A0A7L9IVH3_9MICO</name>
<dbReference type="RefSeq" id="WP_192910249.1">
    <property type="nucleotide sequence ID" value="NZ_CP062789.1"/>
</dbReference>